<dbReference type="Proteomes" id="UP001229244">
    <property type="component" value="Unassembled WGS sequence"/>
</dbReference>
<accession>A0AAE4ARV7</accession>
<protein>
    <submittedName>
        <fullName evidence="1">Uncharacterized protein with beta-barrel porin domain</fullName>
    </submittedName>
</protein>
<dbReference type="EMBL" id="JAUSUL010000001">
    <property type="protein sequence ID" value="MDQ0314592.1"/>
    <property type="molecule type" value="Genomic_DNA"/>
</dbReference>
<reference evidence="1" key="1">
    <citation type="submission" date="2023-07" db="EMBL/GenBank/DDBJ databases">
        <title>Genomic Encyclopedia of Type Strains, Phase IV (KMG-IV): sequencing the most valuable type-strain genomes for metagenomic binning, comparative biology and taxonomic classification.</title>
        <authorList>
            <person name="Goeker M."/>
        </authorList>
    </citation>
    <scope>NUCLEOTIDE SEQUENCE</scope>
    <source>
        <strain evidence="1">DSM 21202</strain>
    </source>
</reference>
<dbReference type="AlphaFoldDB" id="A0AAE4ARV7"/>
<sequence>MVTPGVEIGTRVNVAPDLPARLFAGAGVSFLSEDSFEVSSRFAGISEMDGFVTKMPINDTVGHVTAGIDLQKVHGLQLKLQYQGSFAENFQSHGGQLRFGYRF</sequence>
<proteinExistence type="predicted"/>
<name>A0AAE4ARV7_9HYPH</name>
<evidence type="ECO:0000313" key="1">
    <source>
        <dbReference type="EMBL" id="MDQ0314592.1"/>
    </source>
</evidence>
<dbReference type="Gene3D" id="2.40.128.130">
    <property type="entry name" value="Autotransporter beta-domain"/>
    <property type="match status" value="1"/>
</dbReference>
<comment type="caution">
    <text evidence="1">The sequence shown here is derived from an EMBL/GenBank/DDBJ whole genome shotgun (WGS) entry which is preliminary data.</text>
</comment>
<evidence type="ECO:0000313" key="2">
    <source>
        <dbReference type="Proteomes" id="UP001229244"/>
    </source>
</evidence>
<dbReference type="InterPro" id="IPR036709">
    <property type="entry name" value="Autotransporte_beta_dom_sf"/>
</dbReference>
<gene>
    <name evidence="1" type="ORF">J2S73_001029</name>
</gene>
<dbReference type="RefSeq" id="WP_306884376.1">
    <property type="nucleotide sequence ID" value="NZ_JAUSUL010000001.1"/>
</dbReference>
<organism evidence="1 2">
    <name type="scientific">Amorphus orientalis</name>
    <dbReference type="NCBI Taxonomy" id="649198"/>
    <lineage>
        <taxon>Bacteria</taxon>
        <taxon>Pseudomonadati</taxon>
        <taxon>Pseudomonadota</taxon>
        <taxon>Alphaproteobacteria</taxon>
        <taxon>Hyphomicrobiales</taxon>
        <taxon>Amorphaceae</taxon>
        <taxon>Amorphus</taxon>
    </lineage>
</organism>
<keyword evidence="2" id="KW-1185">Reference proteome</keyword>
<dbReference type="SUPFAM" id="SSF103515">
    <property type="entry name" value="Autotransporter"/>
    <property type="match status" value="1"/>
</dbReference>